<reference evidence="1" key="2">
    <citation type="submission" date="2017-09" db="EMBL/GenBank/DDBJ databases">
        <title>FDA dAtabase for Regulatory Grade micrObial Sequences (FDA-ARGOS): Supporting development and validation of Infectious Disease Dx tests.</title>
        <authorList>
            <person name="Minogue T."/>
            <person name="Wolcott M."/>
            <person name="Wasieloski L."/>
            <person name="Aguilar W."/>
            <person name="Moore D."/>
            <person name="Tallon L.J."/>
            <person name="Sadzewicz L."/>
            <person name="Ott S."/>
            <person name="Zhao X."/>
            <person name="Nagaraj S."/>
            <person name="Vavikolanu K."/>
            <person name="Aluvathingal J."/>
            <person name="Nadendla S."/>
            <person name="Sichtig H."/>
        </authorList>
    </citation>
    <scope>NUCLEOTIDE SEQUENCE</scope>
    <source>
        <strain evidence="1">FDAARGOS_387</strain>
    </source>
</reference>
<dbReference type="Proteomes" id="UP000373449">
    <property type="component" value="Unassembled WGS sequence"/>
</dbReference>
<dbReference type="AlphaFoldDB" id="A0A2C6DIK8"/>
<dbReference type="EMBL" id="CAADJA010000002">
    <property type="protein sequence ID" value="VFS51237.1"/>
    <property type="molecule type" value="Genomic_DNA"/>
</dbReference>
<reference evidence="2 4" key="3">
    <citation type="submission" date="2019-03" db="EMBL/GenBank/DDBJ databases">
        <authorList>
            <consortium name="Pathogen Informatics"/>
        </authorList>
    </citation>
    <scope>NUCLEOTIDE SEQUENCE [LARGE SCALE GENOMIC DNA]</scope>
    <source>
        <strain evidence="2 4">NCTC12282</strain>
    </source>
</reference>
<dbReference type="EMBL" id="PDDX01000001">
    <property type="protein sequence ID" value="PHI31046.1"/>
    <property type="molecule type" value="Genomic_DNA"/>
</dbReference>
<evidence type="ECO:0000313" key="3">
    <source>
        <dbReference type="Proteomes" id="UP000224974"/>
    </source>
</evidence>
<dbReference type="STRING" id="1111728.GCA_000427805_03987"/>
<evidence type="ECO:0000313" key="2">
    <source>
        <dbReference type="EMBL" id="VFS51237.1"/>
    </source>
</evidence>
<proteinExistence type="predicted"/>
<gene>
    <name evidence="1" type="ORF">CRN84_17750</name>
    <name evidence="2" type="ORF">NCTC12282_04915</name>
</gene>
<dbReference type="Proteomes" id="UP000224974">
    <property type="component" value="Unassembled WGS sequence"/>
</dbReference>
<evidence type="ECO:0000313" key="4">
    <source>
        <dbReference type="Proteomes" id="UP000373449"/>
    </source>
</evidence>
<name>A0A2C6DIK8_9GAMM</name>
<evidence type="ECO:0000313" key="1">
    <source>
        <dbReference type="EMBL" id="PHI31046.1"/>
    </source>
</evidence>
<reference evidence="3" key="1">
    <citation type="submission" date="2017-09" db="EMBL/GenBank/DDBJ databases">
        <title>FDA dAtabase for Regulatory Grade micrObial Sequences (FDA-ARGOS): Supporting development and validation of Infectious Disease Dx tests.</title>
        <authorList>
            <person name="Minogue T."/>
            <person name="Wolcott M."/>
            <person name="Wasieloski L."/>
            <person name="Aguilar W."/>
            <person name="Moore D."/>
            <person name="Tallon L."/>
            <person name="Sadzewicz L."/>
            <person name="Ott S."/>
            <person name="Zhao X."/>
            <person name="Nagaraj S."/>
            <person name="Vavikolanu K."/>
            <person name="Aluvathingal J."/>
            <person name="Nadendla S."/>
            <person name="Sichtig H."/>
        </authorList>
    </citation>
    <scope>NUCLEOTIDE SEQUENCE [LARGE SCALE GENOMIC DNA]</scope>
    <source>
        <strain evidence="3">FDAARGOS_387</strain>
    </source>
</reference>
<accession>A0A2C6DIK8</accession>
<dbReference type="RefSeq" id="WP_029095855.1">
    <property type="nucleotide sequence ID" value="NZ_CAADJA010000002.1"/>
</dbReference>
<sequence length="59" mass="6608">MPEHRALNVPTPNQSQALQHINLLDEFMRKNRMSADHVLNAVAHIKRIAGESKTPPGPE</sequence>
<organism evidence="1 3">
    <name type="scientific">Budvicia aquatica</name>
    <dbReference type="NCBI Taxonomy" id="82979"/>
    <lineage>
        <taxon>Bacteria</taxon>
        <taxon>Pseudomonadati</taxon>
        <taxon>Pseudomonadota</taxon>
        <taxon>Gammaproteobacteria</taxon>
        <taxon>Enterobacterales</taxon>
        <taxon>Budviciaceae</taxon>
        <taxon>Budvicia</taxon>
    </lineage>
</organism>
<protein>
    <submittedName>
        <fullName evidence="1">Uncharacterized protein</fullName>
    </submittedName>
</protein>
<keyword evidence="3" id="KW-1185">Reference proteome</keyword>